<keyword evidence="7 9" id="KW-0460">Magnesium</keyword>
<keyword evidence="11" id="KW-1185">Reference proteome</keyword>
<dbReference type="InterPro" id="IPR019199">
    <property type="entry name" value="Virulence_VapD/CRISPR_Cas2"/>
</dbReference>
<proteinExistence type="inferred from homology"/>
<evidence type="ECO:0000256" key="1">
    <source>
        <dbReference type="ARBA" id="ARBA00001946"/>
    </source>
</evidence>
<evidence type="ECO:0000256" key="3">
    <source>
        <dbReference type="ARBA" id="ARBA00022722"/>
    </source>
</evidence>
<evidence type="ECO:0000313" key="10">
    <source>
        <dbReference type="EMBL" id="SDT87314.1"/>
    </source>
</evidence>
<gene>
    <name evidence="9" type="primary">cas2</name>
    <name evidence="10" type="ORF">SAMN04489714_0417</name>
</gene>
<keyword evidence="3 9" id="KW-0540">Nuclease</keyword>
<dbReference type="RefSeq" id="WP_307876273.1">
    <property type="nucleotide sequence ID" value="NZ_LT629792.1"/>
</dbReference>
<dbReference type="Proteomes" id="UP000198976">
    <property type="component" value="Chromosome I"/>
</dbReference>
<reference evidence="10 11" key="1">
    <citation type="submission" date="2016-10" db="EMBL/GenBank/DDBJ databases">
        <authorList>
            <person name="Varghese N."/>
            <person name="Submissions S."/>
        </authorList>
    </citation>
    <scope>NUCLEOTIDE SEQUENCE [LARGE SCALE GENOMIC DNA]</scope>
    <source>
        <strain evidence="10 11">DSM 9169</strain>
    </source>
</reference>
<organism evidence="10 11">
    <name type="scientific">Schaalia radingae</name>
    <dbReference type="NCBI Taxonomy" id="131110"/>
    <lineage>
        <taxon>Bacteria</taxon>
        <taxon>Bacillati</taxon>
        <taxon>Actinomycetota</taxon>
        <taxon>Actinomycetes</taxon>
        <taxon>Actinomycetales</taxon>
        <taxon>Actinomycetaceae</taxon>
        <taxon>Schaalia</taxon>
    </lineage>
</organism>
<name>A0ABY0V5L5_9ACTO</name>
<dbReference type="Pfam" id="PF09827">
    <property type="entry name" value="CRISPR_Cas2"/>
    <property type="match status" value="1"/>
</dbReference>
<evidence type="ECO:0000256" key="6">
    <source>
        <dbReference type="ARBA" id="ARBA00022801"/>
    </source>
</evidence>
<protein>
    <recommendedName>
        <fullName evidence="9">CRISPR-associated endoribonuclease Cas2</fullName>
        <ecNumber evidence="9">3.1.-.-</ecNumber>
    </recommendedName>
</protein>
<comment type="function">
    <text evidence="9">CRISPR (clustered regularly interspaced short palindromic repeat), is an adaptive immune system that provides protection against mobile genetic elements (viruses, transposable elements and conjugative plasmids). CRISPR clusters contain sequences complementary to antecedent mobile elements and target invading nucleic acids. CRISPR clusters are transcribed and processed into CRISPR RNA (crRNA). Functions as a ssRNA-specific endoribonuclease. Involved in the integration of spacer DNA into the CRISPR cassette.</text>
</comment>
<comment type="similarity">
    <text evidence="2 9">Belongs to the CRISPR-associated endoribonuclease Cas2 protein family.</text>
</comment>
<keyword evidence="4 9" id="KW-0479">Metal-binding</keyword>
<evidence type="ECO:0000256" key="5">
    <source>
        <dbReference type="ARBA" id="ARBA00022759"/>
    </source>
</evidence>
<keyword evidence="6 9" id="KW-0378">Hydrolase</keyword>
<dbReference type="EMBL" id="LT629792">
    <property type="protein sequence ID" value="SDT87314.1"/>
    <property type="molecule type" value="Genomic_DNA"/>
</dbReference>
<evidence type="ECO:0000256" key="7">
    <source>
        <dbReference type="ARBA" id="ARBA00022842"/>
    </source>
</evidence>
<keyword evidence="5 9" id="KW-0255">Endonuclease</keyword>
<evidence type="ECO:0000256" key="4">
    <source>
        <dbReference type="ARBA" id="ARBA00022723"/>
    </source>
</evidence>
<feature type="binding site" evidence="9">
    <location>
        <position position="8"/>
    </location>
    <ligand>
        <name>Mg(2+)</name>
        <dbReference type="ChEBI" id="CHEBI:18420"/>
        <note>catalytic</note>
    </ligand>
</feature>
<evidence type="ECO:0000256" key="2">
    <source>
        <dbReference type="ARBA" id="ARBA00009959"/>
    </source>
</evidence>
<evidence type="ECO:0000256" key="9">
    <source>
        <dbReference type="HAMAP-Rule" id="MF_01471"/>
    </source>
</evidence>
<dbReference type="HAMAP" id="MF_01471">
    <property type="entry name" value="Cas2"/>
    <property type="match status" value="1"/>
</dbReference>
<dbReference type="SUPFAM" id="SSF143430">
    <property type="entry name" value="TTP0101/SSO1404-like"/>
    <property type="match status" value="1"/>
</dbReference>
<evidence type="ECO:0000256" key="8">
    <source>
        <dbReference type="ARBA" id="ARBA00023118"/>
    </source>
</evidence>
<comment type="subunit">
    <text evidence="9">Homodimer, forms a heterotetramer with a Cas1 homodimer.</text>
</comment>
<evidence type="ECO:0000313" key="11">
    <source>
        <dbReference type="Proteomes" id="UP000198976"/>
    </source>
</evidence>
<dbReference type="EC" id="3.1.-.-" evidence="9"/>
<dbReference type="NCBIfam" id="TIGR01573">
    <property type="entry name" value="cas2"/>
    <property type="match status" value="1"/>
</dbReference>
<dbReference type="InterPro" id="IPR021127">
    <property type="entry name" value="CRISPR_associated_Cas2"/>
</dbReference>
<keyword evidence="8 9" id="KW-0051">Antiviral defense</keyword>
<comment type="cofactor">
    <cofactor evidence="1 9">
        <name>Mg(2+)</name>
        <dbReference type="ChEBI" id="CHEBI:18420"/>
    </cofactor>
</comment>
<accession>A0ABY0V5L5</accession>
<sequence length="101" mass="11584">MWCLVMFDLPVLTKVQRRDASNFRHFLLDRGFSMVQLSVYVKYWPTCGIDMVTVKSIKGALPPGGQVRVIPITDRQWSGGFRFQSATECPVEDEPEQLTIF</sequence>